<dbReference type="InterPro" id="IPR008166">
    <property type="entry name" value="Glyco_transf_92"/>
</dbReference>
<dbReference type="GO" id="GO:0016020">
    <property type="term" value="C:membrane"/>
    <property type="evidence" value="ECO:0007669"/>
    <property type="project" value="UniProtKB-SubCell"/>
</dbReference>
<dbReference type="GO" id="GO:0016757">
    <property type="term" value="F:glycosyltransferase activity"/>
    <property type="evidence" value="ECO:0007669"/>
    <property type="project" value="UniProtKB-UniRule"/>
</dbReference>
<evidence type="ECO:0000256" key="2">
    <source>
        <dbReference type="ARBA" id="ARBA00007647"/>
    </source>
</evidence>
<keyword evidence="5" id="KW-0812">Transmembrane</keyword>
<dbReference type="PANTHER" id="PTHR21645:SF2">
    <property type="entry name" value="GLYCOSYLTRANSFERASE FAMILY 92 PROTEIN F59C6.8"/>
    <property type="match status" value="1"/>
</dbReference>
<dbReference type="InterPro" id="IPR052012">
    <property type="entry name" value="GTase_92"/>
</dbReference>
<evidence type="ECO:0000256" key="1">
    <source>
        <dbReference type="ARBA" id="ARBA00004167"/>
    </source>
</evidence>
<keyword evidence="6" id="KW-1133">Transmembrane helix</keyword>
<comment type="similarity">
    <text evidence="2 8">Belongs to the glycosyltransferase 92 family.</text>
</comment>
<organism evidence="9 10">
    <name type="scientific">Ascaris lumbricoides</name>
    <name type="common">Giant roundworm</name>
    <dbReference type="NCBI Taxonomy" id="6252"/>
    <lineage>
        <taxon>Eukaryota</taxon>
        <taxon>Metazoa</taxon>
        <taxon>Ecdysozoa</taxon>
        <taxon>Nematoda</taxon>
        <taxon>Chromadorea</taxon>
        <taxon>Rhabditida</taxon>
        <taxon>Spirurina</taxon>
        <taxon>Ascaridomorpha</taxon>
        <taxon>Ascaridoidea</taxon>
        <taxon>Ascarididae</taxon>
        <taxon>Ascaris</taxon>
    </lineage>
</organism>
<evidence type="ECO:0000256" key="8">
    <source>
        <dbReference type="RuleBase" id="RU366017"/>
    </source>
</evidence>
<evidence type="ECO:0000256" key="3">
    <source>
        <dbReference type="ARBA" id="ARBA00022676"/>
    </source>
</evidence>
<evidence type="ECO:0000256" key="7">
    <source>
        <dbReference type="ARBA" id="ARBA00023136"/>
    </source>
</evidence>
<evidence type="ECO:0000256" key="5">
    <source>
        <dbReference type="ARBA" id="ARBA00022692"/>
    </source>
</evidence>
<keyword evidence="7" id="KW-0472">Membrane</keyword>
<evidence type="ECO:0000256" key="6">
    <source>
        <dbReference type="ARBA" id="ARBA00022989"/>
    </source>
</evidence>
<evidence type="ECO:0000256" key="4">
    <source>
        <dbReference type="ARBA" id="ARBA00022679"/>
    </source>
</evidence>
<name>A0A0M3I1K3_ASCLU</name>
<reference evidence="10" key="1">
    <citation type="submission" date="2016-05" db="UniProtKB">
        <authorList>
            <consortium name="WormBaseParasite"/>
        </authorList>
    </citation>
    <scope>IDENTIFICATION</scope>
</reference>
<dbReference type="Proteomes" id="UP000036681">
    <property type="component" value="Unplaced"/>
</dbReference>
<evidence type="ECO:0000313" key="10">
    <source>
        <dbReference type="WBParaSite" id="ALUE_0001016701-mRNA-1"/>
    </source>
</evidence>
<dbReference type="PANTHER" id="PTHR21645">
    <property type="entry name" value="GLYCOSYLTRANSFERASE FAMILY 92 PROTEIN"/>
    <property type="match status" value="1"/>
</dbReference>
<dbReference type="WBParaSite" id="ALUE_0001016701-mRNA-1">
    <property type="protein sequence ID" value="ALUE_0001016701-mRNA-1"/>
    <property type="gene ID" value="ALUE_0001016701"/>
</dbReference>
<sequence length="459" mass="52404">MQRVIQTAFSFPPNYAAVLMVGEKELSVMRLIACVSINGIHVKTSAIHLRQAFPPVEECKWTVYLVLCEVVENMRHLSIATPRHKNQIANIPFREPIAGRHEVVVCFGPLFLNDRWQLLVTALEIYRHYGASLQVFYIQSMLTEIFSLLRIYEDQGYVKIEPWARIDFGEDLSVGYDPNAELNWRNQESALCDCLLNYKEAASFIIFADLDDVLVPHVASNYLDEFRALQRLNHGAAAFLYGRSTTTLKATTHWSEFSLESTLGTAIIAKDLDDPKCVVDTSLVHTVFIHWPGISEPGSWNYNVPYGQNFMIHLRHWHFVESLDSLISLQPPRFLTNTKRAEVRYFNCVLSASDNEDARFISSNFTEFIRRHAAREFEALPSVSFYYGLVDECYNAVFYSKNKKPDRCPGPILCSVPELDGVKCTIAFESFTSSELIYAIRLFTPTGNGFEQSWKGCKI</sequence>
<dbReference type="EC" id="2.4.1.-" evidence="8"/>
<protein>
    <recommendedName>
        <fullName evidence="8">Glycosyltransferase family 92 protein</fullName>
        <ecNumber evidence="8">2.4.1.-</ecNumber>
    </recommendedName>
</protein>
<comment type="subcellular location">
    <subcellularLocation>
        <location evidence="1">Membrane</location>
        <topology evidence="1">Single-pass membrane protein</topology>
    </subcellularLocation>
</comment>
<keyword evidence="9" id="KW-1185">Reference proteome</keyword>
<evidence type="ECO:0000313" key="9">
    <source>
        <dbReference type="Proteomes" id="UP000036681"/>
    </source>
</evidence>
<dbReference type="Pfam" id="PF01697">
    <property type="entry name" value="Glyco_transf_92"/>
    <property type="match status" value="1"/>
</dbReference>
<proteinExistence type="inferred from homology"/>
<keyword evidence="4 8" id="KW-0808">Transferase</keyword>
<accession>A0A0M3I1K3</accession>
<dbReference type="AlphaFoldDB" id="A0A0M3I1K3"/>
<keyword evidence="3 8" id="KW-0328">Glycosyltransferase</keyword>